<feature type="transmembrane region" description="Helical" evidence="9">
    <location>
        <begin position="78"/>
        <end position="104"/>
    </location>
</feature>
<dbReference type="OrthoDB" id="9803495at2"/>
<dbReference type="Proteomes" id="UP000035929">
    <property type="component" value="Unassembled WGS sequence"/>
</dbReference>
<feature type="transmembrane region" description="Helical" evidence="9">
    <location>
        <begin position="55"/>
        <end position="72"/>
    </location>
</feature>
<evidence type="ECO:0000256" key="1">
    <source>
        <dbReference type="ARBA" id="ARBA00004651"/>
    </source>
</evidence>
<keyword evidence="5 9" id="KW-0812">Transmembrane</keyword>
<organism evidence="10 11">
    <name type="scientific">Methylobacterium aquaticum</name>
    <dbReference type="NCBI Taxonomy" id="270351"/>
    <lineage>
        <taxon>Bacteria</taxon>
        <taxon>Pseudomonadati</taxon>
        <taxon>Pseudomonadota</taxon>
        <taxon>Alphaproteobacteria</taxon>
        <taxon>Hyphomicrobiales</taxon>
        <taxon>Methylobacteriaceae</taxon>
        <taxon>Methylobacterium</taxon>
    </lineage>
</organism>
<proteinExistence type="inferred from homology"/>
<keyword evidence="7 8" id="KW-0472">Membrane</keyword>
<dbReference type="InterPro" id="IPR003784">
    <property type="entry name" value="BioY"/>
</dbReference>
<evidence type="ECO:0000256" key="2">
    <source>
        <dbReference type="ARBA" id="ARBA00010692"/>
    </source>
</evidence>
<comment type="caution">
    <text evidence="10">The sequence shown here is derived from an EMBL/GenBank/DDBJ whole genome shotgun (WGS) entry which is preliminary data.</text>
</comment>
<dbReference type="PANTHER" id="PTHR34295">
    <property type="entry name" value="BIOTIN TRANSPORTER BIOY"/>
    <property type="match status" value="1"/>
</dbReference>
<evidence type="ECO:0000256" key="7">
    <source>
        <dbReference type="ARBA" id="ARBA00023136"/>
    </source>
</evidence>
<dbReference type="GO" id="GO:0015225">
    <property type="term" value="F:biotin transmembrane transporter activity"/>
    <property type="evidence" value="ECO:0007669"/>
    <property type="project" value="UniProtKB-UniRule"/>
</dbReference>
<name>A0A0J6T6P1_9HYPH</name>
<reference evidence="10 11" key="1">
    <citation type="submission" date="2015-03" db="EMBL/GenBank/DDBJ databases">
        <title>Genome sequencing of Methylobacterium aquaticum DSM16371 type strain.</title>
        <authorList>
            <person name="Chaudhry V."/>
            <person name="Patil P.B."/>
        </authorList>
    </citation>
    <scope>NUCLEOTIDE SEQUENCE [LARGE SCALE GENOMIC DNA]</scope>
    <source>
        <strain evidence="10 11">DSM 16371</strain>
    </source>
</reference>
<protein>
    <recommendedName>
        <fullName evidence="8">Biotin transporter</fullName>
    </recommendedName>
</protein>
<keyword evidence="6 9" id="KW-1133">Transmembrane helix</keyword>
<evidence type="ECO:0000256" key="9">
    <source>
        <dbReference type="SAM" id="Phobius"/>
    </source>
</evidence>
<evidence type="ECO:0000256" key="3">
    <source>
        <dbReference type="ARBA" id="ARBA00022448"/>
    </source>
</evidence>
<dbReference type="Gene3D" id="1.10.1760.20">
    <property type="match status" value="1"/>
</dbReference>
<comment type="subcellular location">
    <subcellularLocation>
        <location evidence="1 8">Cell membrane</location>
        <topology evidence="1 8">Multi-pass membrane protein</topology>
    </subcellularLocation>
</comment>
<keyword evidence="3 8" id="KW-0813">Transport</keyword>
<dbReference type="PATRIC" id="fig|270351.6.peg.5469"/>
<evidence type="ECO:0000256" key="5">
    <source>
        <dbReference type="ARBA" id="ARBA00022692"/>
    </source>
</evidence>
<dbReference type="Pfam" id="PF02632">
    <property type="entry name" value="BioY"/>
    <property type="match status" value="1"/>
</dbReference>
<sequence>MSTRDIVFVALFAALTAALGLFPPVTLPVIGVPITAQSMGVMLAGAIAGATRGGAALALFVLLVCAGLPLMAGGRGGLGIVMGPGGGFVLMWPVAAFVIGFLYERSLKTLTVWKEALILVLGGVVLTYAVGIPWIAAVARVDLAKAAIGSAWFLPGDAAKVVVVVLIARAVRRAYPTLPPRG</sequence>
<dbReference type="PIRSF" id="PIRSF016661">
    <property type="entry name" value="BioY"/>
    <property type="match status" value="1"/>
</dbReference>
<accession>A0A0J6T6P1</accession>
<dbReference type="PANTHER" id="PTHR34295:SF4">
    <property type="entry name" value="BIOTIN TRANSPORTER BIOY-RELATED"/>
    <property type="match status" value="1"/>
</dbReference>
<dbReference type="AlphaFoldDB" id="A0A0J6T6P1"/>
<comment type="similarity">
    <text evidence="2 8">Belongs to the BioY family.</text>
</comment>
<keyword evidence="4 8" id="KW-1003">Cell membrane</keyword>
<evidence type="ECO:0000256" key="6">
    <source>
        <dbReference type="ARBA" id="ARBA00022989"/>
    </source>
</evidence>
<dbReference type="GO" id="GO:0005886">
    <property type="term" value="C:plasma membrane"/>
    <property type="evidence" value="ECO:0007669"/>
    <property type="project" value="UniProtKB-SubCell"/>
</dbReference>
<gene>
    <name evidence="10" type="ORF">VP06_00540</name>
</gene>
<evidence type="ECO:0000256" key="4">
    <source>
        <dbReference type="ARBA" id="ARBA00022475"/>
    </source>
</evidence>
<evidence type="ECO:0000256" key="8">
    <source>
        <dbReference type="PIRNR" id="PIRNR016661"/>
    </source>
</evidence>
<dbReference type="EMBL" id="LABX01000004">
    <property type="protein sequence ID" value="KMO41644.1"/>
    <property type="molecule type" value="Genomic_DNA"/>
</dbReference>
<evidence type="ECO:0000313" key="10">
    <source>
        <dbReference type="EMBL" id="KMO41644.1"/>
    </source>
</evidence>
<feature type="transmembrane region" description="Helical" evidence="9">
    <location>
        <begin position="116"/>
        <end position="139"/>
    </location>
</feature>
<evidence type="ECO:0000313" key="11">
    <source>
        <dbReference type="Proteomes" id="UP000035929"/>
    </source>
</evidence>
<dbReference type="RefSeq" id="WP_048461880.1">
    <property type="nucleotide sequence ID" value="NZ_JBNTQU010000005.1"/>
</dbReference>
<feature type="transmembrane region" description="Helical" evidence="9">
    <location>
        <begin position="151"/>
        <end position="171"/>
    </location>
</feature>